<evidence type="ECO:0000256" key="2">
    <source>
        <dbReference type="SAM" id="MobiDB-lite"/>
    </source>
</evidence>
<keyword evidence="4" id="KW-1185">Reference proteome</keyword>
<dbReference type="AlphaFoldDB" id="A0A8K0THT3"/>
<dbReference type="PRINTS" id="PR00929">
    <property type="entry name" value="ATHOOK"/>
</dbReference>
<sequence>MPPKTAAPKGGKRGRPPAASRPQDASQQQPELPQDLNDELSFEDQSTPKDGIDPPAPGAKRGRPSRAPSDDKQQPTPRRAGRASRTTKGARKDDELADESVDTPGSSKVGKRRTGRVNDGHSSPAIGAATEKPAETAPKKKRGRPAKAGVTEPEAEEPPAKRKRGRPSLQKAPAEPEAAPLQESNSRGNRGKRKAPPAQEDQATEVEAEPPAKKSRRRKPVAEEPSVPTPEPSRPRGRPKTSTGPAPSSSTKKPTEKPSPKKRRRTQDAPAELPAPEPPSRQKSDTTTTKPPAPAIKCRHISDKPTTITESSVRETWSPLTAPSIPLATSHLDLASRPVLQKLPTNLKRQDHAADVLRKVSNIIARRLRSFPLPPALNRGPQKRGPRGSRPLDPRDDELNPEHVLDAVKSLQRSLDTLLDSRRLLEMERDRQQAALEKEYNELDRLEGNARSEVRGLREQLRKAHPLVPEPPPQGTRTQDDVGVRPVVDDGPGDVLFRDMEAVELPGLDVQLANHMESLRANLGQVHGVVPEILQSRAALRGLLANHLGAEQLEHVVLG</sequence>
<evidence type="ECO:0000313" key="4">
    <source>
        <dbReference type="Proteomes" id="UP000813385"/>
    </source>
</evidence>
<evidence type="ECO:0000313" key="3">
    <source>
        <dbReference type="EMBL" id="KAH7367339.1"/>
    </source>
</evidence>
<protein>
    <submittedName>
        <fullName evidence="3">CENP-Q, a CENPA-CAD centromere complex subunit-domain-containing protein</fullName>
    </submittedName>
</protein>
<feature type="compositionally biased region" description="Polar residues" evidence="2">
    <location>
        <begin position="304"/>
        <end position="315"/>
    </location>
</feature>
<feature type="coiled-coil region" evidence="1">
    <location>
        <begin position="408"/>
        <end position="449"/>
    </location>
</feature>
<dbReference type="SMART" id="SM00384">
    <property type="entry name" value="AT_hook"/>
    <property type="match status" value="5"/>
</dbReference>
<dbReference type="Pfam" id="PF13094">
    <property type="entry name" value="CENP-Q"/>
    <property type="match status" value="1"/>
</dbReference>
<feature type="compositionally biased region" description="Low complexity" evidence="2">
    <location>
        <begin position="240"/>
        <end position="252"/>
    </location>
</feature>
<evidence type="ECO:0000256" key="1">
    <source>
        <dbReference type="SAM" id="Coils"/>
    </source>
</evidence>
<gene>
    <name evidence="3" type="ORF">B0T11DRAFT_275136</name>
</gene>
<feature type="compositionally biased region" description="Basic and acidic residues" evidence="2">
    <location>
        <begin position="390"/>
        <end position="400"/>
    </location>
</feature>
<name>A0A8K0THT3_9PEZI</name>
<dbReference type="EMBL" id="JAGPXD010000002">
    <property type="protein sequence ID" value="KAH7367339.1"/>
    <property type="molecule type" value="Genomic_DNA"/>
</dbReference>
<dbReference type="OrthoDB" id="2420947at2759"/>
<dbReference type="InterPro" id="IPR025212">
    <property type="entry name" value="CAD_CENP-Q"/>
</dbReference>
<feature type="region of interest" description="Disordered" evidence="2">
    <location>
        <begin position="465"/>
        <end position="487"/>
    </location>
</feature>
<proteinExistence type="predicted"/>
<keyword evidence="1" id="KW-0175">Coiled coil</keyword>
<reference evidence="3" key="1">
    <citation type="journal article" date="2021" name="Nat. Commun.">
        <title>Genetic determinants of endophytism in the Arabidopsis root mycobiome.</title>
        <authorList>
            <person name="Mesny F."/>
            <person name="Miyauchi S."/>
            <person name="Thiergart T."/>
            <person name="Pickel B."/>
            <person name="Atanasova L."/>
            <person name="Karlsson M."/>
            <person name="Huettel B."/>
            <person name="Barry K.W."/>
            <person name="Haridas S."/>
            <person name="Chen C."/>
            <person name="Bauer D."/>
            <person name="Andreopoulos W."/>
            <person name="Pangilinan J."/>
            <person name="LaButti K."/>
            <person name="Riley R."/>
            <person name="Lipzen A."/>
            <person name="Clum A."/>
            <person name="Drula E."/>
            <person name="Henrissat B."/>
            <person name="Kohler A."/>
            <person name="Grigoriev I.V."/>
            <person name="Martin F.M."/>
            <person name="Hacquard S."/>
        </authorList>
    </citation>
    <scope>NUCLEOTIDE SEQUENCE</scope>
    <source>
        <strain evidence="3">MPI-CAGE-AT-0016</strain>
    </source>
</reference>
<dbReference type="GO" id="GO:0003677">
    <property type="term" value="F:DNA binding"/>
    <property type="evidence" value="ECO:0007669"/>
    <property type="project" value="InterPro"/>
</dbReference>
<organism evidence="3 4">
    <name type="scientific">Plectosphaerella cucumerina</name>
    <dbReference type="NCBI Taxonomy" id="40658"/>
    <lineage>
        <taxon>Eukaryota</taxon>
        <taxon>Fungi</taxon>
        <taxon>Dikarya</taxon>
        <taxon>Ascomycota</taxon>
        <taxon>Pezizomycotina</taxon>
        <taxon>Sordariomycetes</taxon>
        <taxon>Hypocreomycetidae</taxon>
        <taxon>Glomerellales</taxon>
        <taxon>Plectosphaerellaceae</taxon>
        <taxon>Plectosphaerella</taxon>
    </lineage>
</organism>
<dbReference type="InterPro" id="IPR017956">
    <property type="entry name" value="AT_hook_DNA-bd_motif"/>
</dbReference>
<dbReference type="Proteomes" id="UP000813385">
    <property type="component" value="Unassembled WGS sequence"/>
</dbReference>
<feature type="region of interest" description="Disordered" evidence="2">
    <location>
        <begin position="1"/>
        <end position="315"/>
    </location>
</feature>
<accession>A0A8K0THT3</accession>
<comment type="caution">
    <text evidence="3">The sequence shown here is derived from an EMBL/GenBank/DDBJ whole genome shotgun (WGS) entry which is preliminary data.</text>
</comment>
<feature type="region of interest" description="Disordered" evidence="2">
    <location>
        <begin position="372"/>
        <end position="400"/>
    </location>
</feature>